<dbReference type="PANTHER" id="PTHR33223:SF6">
    <property type="entry name" value="CCHC-TYPE DOMAIN-CONTAINING PROTEIN"/>
    <property type="match status" value="1"/>
</dbReference>
<dbReference type="InterPro" id="IPR005162">
    <property type="entry name" value="Retrotrans_gag_dom"/>
</dbReference>
<dbReference type="Proteomes" id="UP000321947">
    <property type="component" value="Unassembled WGS sequence"/>
</dbReference>
<comment type="caution">
    <text evidence="2">The sequence shown here is derived from an EMBL/GenBank/DDBJ whole genome shotgun (WGS) entry which is preliminary data.</text>
</comment>
<evidence type="ECO:0000313" key="2">
    <source>
        <dbReference type="EMBL" id="KAA0035928.1"/>
    </source>
</evidence>
<name>A0A5A7SZC7_CUCMM</name>
<sequence length="187" mass="21843">MSLEKSIERLEMQAEKQQQLLLKYVESTAKEKSVMNEGVTESWNPDSWLFQVDRYFQIHNLTDSEKMIVAVVSFDGAASNWYRSQEECNKFKDWADLKQRLLVRFQSIREGSICGRFLAIKQESSVEEYRNLFDNKKLVIAPFSVAPLPELPNKVLEKTFMNGLIPWIKAEVECWEPVRLAQMMKLA</sequence>
<protein>
    <submittedName>
        <fullName evidence="2">Transposon Tf2-1 polyprotein isoform X1</fullName>
    </submittedName>
</protein>
<reference evidence="4 5" key="1">
    <citation type="submission" date="2019-08" db="EMBL/GenBank/DDBJ databases">
        <title>Draft genome sequences of two oriental melons (Cucumis melo L. var makuwa).</title>
        <authorList>
            <person name="Kwon S.-Y."/>
        </authorList>
    </citation>
    <scope>NUCLEOTIDE SEQUENCE [LARGE SCALE GENOMIC DNA]</scope>
    <source>
        <strain evidence="5">cv. Chang Bougi</strain>
        <strain evidence="4">cv. SW 3</strain>
        <tissue evidence="2">Leaf</tissue>
    </source>
</reference>
<accession>A0A5A7SZC7</accession>
<dbReference type="Pfam" id="PF03732">
    <property type="entry name" value="Retrotrans_gag"/>
    <property type="match status" value="1"/>
</dbReference>
<dbReference type="AlphaFoldDB" id="A0A5A7SZC7"/>
<evidence type="ECO:0000313" key="4">
    <source>
        <dbReference type="Proteomes" id="UP000321393"/>
    </source>
</evidence>
<evidence type="ECO:0000259" key="1">
    <source>
        <dbReference type="Pfam" id="PF03732"/>
    </source>
</evidence>
<evidence type="ECO:0000313" key="5">
    <source>
        <dbReference type="Proteomes" id="UP000321947"/>
    </source>
</evidence>
<dbReference type="EMBL" id="SSTD01007155">
    <property type="protein sequence ID" value="TYK19077.1"/>
    <property type="molecule type" value="Genomic_DNA"/>
</dbReference>
<dbReference type="Proteomes" id="UP000321393">
    <property type="component" value="Unassembled WGS sequence"/>
</dbReference>
<proteinExistence type="predicted"/>
<organism evidence="2 4">
    <name type="scientific">Cucumis melo var. makuwa</name>
    <name type="common">Oriental melon</name>
    <dbReference type="NCBI Taxonomy" id="1194695"/>
    <lineage>
        <taxon>Eukaryota</taxon>
        <taxon>Viridiplantae</taxon>
        <taxon>Streptophyta</taxon>
        <taxon>Embryophyta</taxon>
        <taxon>Tracheophyta</taxon>
        <taxon>Spermatophyta</taxon>
        <taxon>Magnoliopsida</taxon>
        <taxon>eudicotyledons</taxon>
        <taxon>Gunneridae</taxon>
        <taxon>Pentapetalae</taxon>
        <taxon>rosids</taxon>
        <taxon>fabids</taxon>
        <taxon>Cucurbitales</taxon>
        <taxon>Cucurbitaceae</taxon>
        <taxon>Benincaseae</taxon>
        <taxon>Cucumis</taxon>
    </lineage>
</organism>
<dbReference type="OrthoDB" id="1749511at2759"/>
<dbReference type="EMBL" id="SSTE01019881">
    <property type="protein sequence ID" value="KAA0035928.1"/>
    <property type="molecule type" value="Genomic_DNA"/>
</dbReference>
<feature type="domain" description="Retrotransposon gag" evidence="1">
    <location>
        <begin position="69"/>
        <end position="135"/>
    </location>
</feature>
<evidence type="ECO:0000313" key="3">
    <source>
        <dbReference type="EMBL" id="TYK19077.1"/>
    </source>
</evidence>
<dbReference type="PANTHER" id="PTHR33223">
    <property type="entry name" value="CCHC-TYPE DOMAIN-CONTAINING PROTEIN"/>
    <property type="match status" value="1"/>
</dbReference>
<gene>
    <name evidence="3" type="ORF">E5676_scaffold529G00430</name>
    <name evidence="2" type="ORF">E6C27_scaffold56G001040</name>
</gene>